<evidence type="ECO:0000313" key="3">
    <source>
        <dbReference type="Proteomes" id="UP000054683"/>
    </source>
</evidence>
<evidence type="ECO:0000256" key="1">
    <source>
        <dbReference type="SAM" id="MobiDB-lite"/>
    </source>
</evidence>
<protein>
    <recommendedName>
        <fullName evidence="4">Sporadically distributed protein, TIGR04141 family</fullName>
    </recommendedName>
</protein>
<feature type="region of interest" description="Disordered" evidence="1">
    <location>
        <begin position="543"/>
        <end position="569"/>
    </location>
</feature>
<dbReference type="Proteomes" id="UP000054683">
    <property type="component" value="Unassembled WGS sequence"/>
</dbReference>
<organism evidence="2 3">
    <name type="scientific">Caballeronia udeis</name>
    <dbReference type="NCBI Taxonomy" id="1232866"/>
    <lineage>
        <taxon>Bacteria</taxon>
        <taxon>Pseudomonadati</taxon>
        <taxon>Pseudomonadota</taxon>
        <taxon>Betaproteobacteria</taxon>
        <taxon>Burkholderiales</taxon>
        <taxon>Burkholderiaceae</taxon>
        <taxon>Caballeronia</taxon>
    </lineage>
</organism>
<dbReference type="RefSeq" id="WP_063977730.1">
    <property type="nucleotide sequence ID" value="NZ_FCOK02000001.1"/>
</dbReference>
<dbReference type="InterPro" id="IPR026487">
    <property type="entry name" value="CHP04141"/>
</dbReference>
<reference evidence="2 3" key="1">
    <citation type="submission" date="2016-01" db="EMBL/GenBank/DDBJ databases">
        <authorList>
            <person name="Oliw E.H."/>
        </authorList>
    </citation>
    <scope>NUCLEOTIDE SEQUENCE [LARGE SCALE GENOMIC DNA]</scope>
    <source>
        <strain evidence="2">LMG 27134</strain>
    </source>
</reference>
<name>A0A158EV27_9BURK</name>
<dbReference type="NCBIfam" id="TIGR04141">
    <property type="entry name" value="TIGR04141 family sporadically distributed protein"/>
    <property type="match status" value="1"/>
</dbReference>
<gene>
    <name evidence="2" type="ORF">AWB69_00299</name>
</gene>
<evidence type="ECO:0000313" key="2">
    <source>
        <dbReference type="EMBL" id="SAL11396.1"/>
    </source>
</evidence>
<proteinExistence type="predicted"/>
<dbReference type="EMBL" id="FCOK02000001">
    <property type="protein sequence ID" value="SAL11396.1"/>
    <property type="molecule type" value="Genomic_DNA"/>
</dbReference>
<feature type="compositionally biased region" description="Low complexity" evidence="1">
    <location>
        <begin position="543"/>
        <end position="552"/>
    </location>
</feature>
<dbReference type="Pfam" id="PF19614">
    <property type="entry name" value="DUF6119"/>
    <property type="match status" value="1"/>
</dbReference>
<sequence length="569" mass="63550">MMREHQTKKERLTIYLVKDAKLRDEQIVKTDRTKPVVNLKISSGSASLYVKDGPPPKIPEWTTFLVENQDVPEHLFLGSRSEAAVLIFRDADVAFALTFGMGFHLLNLDLMERDFGLRVTLNSIAPDKLRSLDKASYEANPLNTRNQSPKDADIFDLHIDTEMDMVYALTGASTEPMFGEHVTGRDALTIMPDARLDDLPKILAAALARYKAKMPERFSWVDNVNRVREPDTLEILDLMLTDLLQADPPGENVWLGEPEIVDWEAQTGYSFDQRARTARHPTLQLSQLIDHMADHGVKPSAESFKDQAVHVNDANYESIKRWSAYRCVYAELPMGGKTFILRNGAWHSVSDDFVSRIDITLSSLEIDKQDMPVYKHPSEGAYNESVAHDTAGYELLDKKNISFGGSYDKIEFCDLVRDGHELIHVKFYRSSATLSHLFAQGSVSAETFVKHQDFRVKLNEKLPAGIKLIDPLVRPAAEKYRVVYAIATVKTLPAELPFFSKVTLKNAVMTLRALGFGVALAKIDVDPEFLKTASYKPADAAFAPSSAAMASPAKRKGRGAPPHSPPPAH</sequence>
<evidence type="ECO:0008006" key="4">
    <source>
        <dbReference type="Google" id="ProtNLM"/>
    </source>
</evidence>
<accession>A0A158EV27</accession>
<dbReference type="OrthoDB" id="6401683at2"/>
<dbReference type="AlphaFoldDB" id="A0A158EV27"/>